<protein>
    <submittedName>
        <fullName evidence="3">Uncharacterized protein</fullName>
    </submittedName>
</protein>
<proteinExistence type="predicted"/>
<accession>A0A1L3SV97</accession>
<evidence type="ECO:0000256" key="2">
    <source>
        <dbReference type="SAM" id="SignalP"/>
    </source>
</evidence>
<dbReference type="OrthoDB" id="7870871at2"/>
<keyword evidence="2" id="KW-0732">Signal</keyword>
<dbReference type="KEGG" id="meso:BSQ44_19645"/>
<dbReference type="Proteomes" id="UP000182840">
    <property type="component" value="Chromosome"/>
</dbReference>
<dbReference type="EMBL" id="CP018171">
    <property type="protein sequence ID" value="APH73339.1"/>
    <property type="molecule type" value="Genomic_DNA"/>
</dbReference>
<keyword evidence="4" id="KW-1185">Reference proteome</keyword>
<evidence type="ECO:0000313" key="3">
    <source>
        <dbReference type="EMBL" id="APH73339.1"/>
    </source>
</evidence>
<organism evidence="3 4">
    <name type="scientific">Aquibium oceanicum</name>
    <dbReference type="NCBI Taxonomy" id="1670800"/>
    <lineage>
        <taxon>Bacteria</taxon>
        <taxon>Pseudomonadati</taxon>
        <taxon>Pseudomonadota</taxon>
        <taxon>Alphaproteobacteria</taxon>
        <taxon>Hyphomicrobiales</taxon>
        <taxon>Phyllobacteriaceae</taxon>
        <taxon>Aquibium</taxon>
    </lineage>
</organism>
<dbReference type="RefSeq" id="WP_072606810.1">
    <property type="nucleotide sequence ID" value="NZ_CP018171.1"/>
</dbReference>
<feature type="signal peptide" evidence="2">
    <location>
        <begin position="1"/>
        <end position="19"/>
    </location>
</feature>
<evidence type="ECO:0000313" key="4">
    <source>
        <dbReference type="Proteomes" id="UP000182840"/>
    </source>
</evidence>
<dbReference type="AlphaFoldDB" id="A0A1L3SV97"/>
<feature type="coiled-coil region" evidence="1">
    <location>
        <begin position="56"/>
        <end position="90"/>
    </location>
</feature>
<feature type="chain" id="PRO_5013041048" evidence="2">
    <location>
        <begin position="20"/>
        <end position="136"/>
    </location>
</feature>
<evidence type="ECO:0000256" key="1">
    <source>
        <dbReference type="SAM" id="Coils"/>
    </source>
</evidence>
<sequence length="136" mass="15401">MRTIVIASMLALGTAGAQAQDDGRYTLRQTDEGYVRMDNRTGEMSICTERAGQLVCKLAADEREALQQEMDDLQDRLDALEKRLAAIETGRQDAVGGLPSEDEFEKSLGYMERFFRSFMGIVKEFEREERPAPERT</sequence>
<gene>
    <name evidence="3" type="ORF">BSQ44_19645</name>
</gene>
<keyword evidence="1" id="KW-0175">Coiled coil</keyword>
<reference evidence="4" key="1">
    <citation type="submission" date="2016-11" db="EMBL/GenBank/DDBJ databases">
        <title>Mesorhizobium oceanicum sp. nov., isolated from deep seawater in South China Sea.</title>
        <authorList>
            <person name="Fu G.-Y."/>
        </authorList>
    </citation>
    <scope>NUCLEOTIDE SEQUENCE [LARGE SCALE GENOMIC DNA]</scope>
    <source>
        <strain evidence="4">B7</strain>
    </source>
</reference>
<name>A0A1L3SV97_9HYPH</name>
<dbReference type="STRING" id="1670800.BSQ44_19645"/>